<evidence type="ECO:0000313" key="2">
    <source>
        <dbReference type="Proteomes" id="UP001341840"/>
    </source>
</evidence>
<accession>A0ABU6XR03</accession>
<dbReference type="Proteomes" id="UP001341840">
    <property type="component" value="Unassembled WGS sequence"/>
</dbReference>
<evidence type="ECO:0000313" key="1">
    <source>
        <dbReference type="EMBL" id="MED6200942.1"/>
    </source>
</evidence>
<keyword evidence="2" id="KW-1185">Reference proteome</keyword>
<reference evidence="1 2" key="1">
    <citation type="journal article" date="2023" name="Plants (Basel)">
        <title>Bridging the Gap: Combining Genomics and Transcriptomics Approaches to Understand Stylosanthes scabra, an Orphan Legume from the Brazilian Caatinga.</title>
        <authorList>
            <person name="Ferreira-Neto J.R.C."/>
            <person name="da Silva M.D."/>
            <person name="Binneck E."/>
            <person name="de Melo N.F."/>
            <person name="da Silva R.H."/>
            <person name="de Melo A.L.T.M."/>
            <person name="Pandolfi V."/>
            <person name="Bustamante F.O."/>
            <person name="Brasileiro-Vidal A.C."/>
            <person name="Benko-Iseppon A.M."/>
        </authorList>
    </citation>
    <scope>NUCLEOTIDE SEQUENCE [LARGE SCALE GENOMIC DNA]</scope>
    <source>
        <tissue evidence="1">Leaves</tissue>
    </source>
</reference>
<comment type="caution">
    <text evidence="1">The sequence shown here is derived from an EMBL/GenBank/DDBJ whole genome shotgun (WGS) entry which is preliminary data.</text>
</comment>
<name>A0ABU6XR03_9FABA</name>
<dbReference type="EMBL" id="JASCZI010213174">
    <property type="protein sequence ID" value="MED6200942.1"/>
    <property type="molecule type" value="Genomic_DNA"/>
</dbReference>
<gene>
    <name evidence="1" type="ORF">PIB30_090183</name>
</gene>
<proteinExistence type="predicted"/>
<protein>
    <submittedName>
        <fullName evidence="1">Uncharacterized protein</fullName>
    </submittedName>
</protein>
<organism evidence="1 2">
    <name type="scientific">Stylosanthes scabra</name>
    <dbReference type="NCBI Taxonomy" id="79078"/>
    <lineage>
        <taxon>Eukaryota</taxon>
        <taxon>Viridiplantae</taxon>
        <taxon>Streptophyta</taxon>
        <taxon>Embryophyta</taxon>
        <taxon>Tracheophyta</taxon>
        <taxon>Spermatophyta</taxon>
        <taxon>Magnoliopsida</taxon>
        <taxon>eudicotyledons</taxon>
        <taxon>Gunneridae</taxon>
        <taxon>Pentapetalae</taxon>
        <taxon>rosids</taxon>
        <taxon>fabids</taxon>
        <taxon>Fabales</taxon>
        <taxon>Fabaceae</taxon>
        <taxon>Papilionoideae</taxon>
        <taxon>50 kb inversion clade</taxon>
        <taxon>dalbergioids sensu lato</taxon>
        <taxon>Dalbergieae</taxon>
        <taxon>Pterocarpus clade</taxon>
        <taxon>Stylosanthes</taxon>
    </lineage>
</organism>
<sequence length="121" mass="13011">MFIICPARVFQLTHKSDGQTIELLLRQAKPSNIATTGTGTTHSRQLLLRFRLRTQRRCRLSLFSSSTSAASSIDLNPLLAPAPFIPGKCIRTDDDAFDKDDGAAVGSYVGLSSCGFLGPPG</sequence>